<keyword evidence="2" id="KW-1185">Reference proteome</keyword>
<evidence type="ECO:0000313" key="1">
    <source>
        <dbReference type="EMBL" id="TXN38267.1"/>
    </source>
</evidence>
<proteinExistence type="predicted"/>
<dbReference type="EMBL" id="VRUR01000001">
    <property type="protein sequence ID" value="TXN38267.1"/>
    <property type="molecule type" value="Genomic_DNA"/>
</dbReference>
<dbReference type="AlphaFoldDB" id="A0A5C8V9C5"/>
<gene>
    <name evidence="1" type="ORF">FVB32_08220</name>
</gene>
<evidence type="ECO:0000313" key="2">
    <source>
        <dbReference type="Proteomes" id="UP000321456"/>
    </source>
</evidence>
<name>A0A5C8V9C5_9FLAO</name>
<organism evidence="1 2">
    <name type="scientific">Flagellimonas hymeniacidonis</name>
    <dbReference type="NCBI Taxonomy" id="2603628"/>
    <lineage>
        <taxon>Bacteria</taxon>
        <taxon>Pseudomonadati</taxon>
        <taxon>Bacteroidota</taxon>
        <taxon>Flavobacteriia</taxon>
        <taxon>Flavobacteriales</taxon>
        <taxon>Flavobacteriaceae</taxon>
        <taxon>Flagellimonas</taxon>
    </lineage>
</organism>
<reference evidence="1 2" key="1">
    <citation type="submission" date="2019-08" db="EMBL/GenBank/DDBJ databases">
        <title>Professor.</title>
        <authorList>
            <person name="Park J.S."/>
        </authorList>
    </citation>
    <scope>NUCLEOTIDE SEQUENCE [LARGE SCALE GENOMIC DNA]</scope>
    <source>
        <strain evidence="1 2">176CP5-101</strain>
    </source>
</reference>
<dbReference type="Gene3D" id="2.60.120.260">
    <property type="entry name" value="Galactose-binding domain-like"/>
    <property type="match status" value="1"/>
</dbReference>
<protein>
    <submittedName>
        <fullName evidence="1">Uncharacterized protein</fullName>
    </submittedName>
</protein>
<comment type="caution">
    <text evidence="1">The sequence shown here is derived from an EMBL/GenBank/DDBJ whole genome shotgun (WGS) entry which is preliminary data.</text>
</comment>
<dbReference type="Proteomes" id="UP000321456">
    <property type="component" value="Unassembled WGS sequence"/>
</dbReference>
<accession>A0A5C8V9C5</accession>
<dbReference type="PROSITE" id="PS51257">
    <property type="entry name" value="PROKAR_LIPOPROTEIN"/>
    <property type="match status" value="1"/>
</dbReference>
<dbReference type="RefSeq" id="WP_147743065.1">
    <property type="nucleotide sequence ID" value="NZ_VRUR01000001.1"/>
</dbReference>
<sequence length="487" mass="52801">MKKVHSIKKSSLRLAAIATALGVFGVILSCDEEKYFEQLNTVIASYTDGIQNLDEEGIDCGGGSGVVCPSCTDDIQNQGEEGIDCGGPCEMCVPTPRADVLAGGSLPYYFTFEANDPDSGRNLVSLAQANQGVTFNFGAADPAGSDELVGQILRPENGPFGGFEDFKFQPQPAPIDFSTYNKFTLDVYIPSSNDFSGNLQPLVEVVLHDNVDGNFWQRWTILPITIDPSDFDSWITLRFDGTVPTAVSADAGIPLADNTTYDNITLRFGGSAHTEAGEFYIKDFKPTTSFIAPGTPRADALAGSGLPVYFTFETGDADSGLNLIPNDTPSQGVVPEYRVADPAGSTDAVTLINRPENGPFGGFEDFKFQPQPETIDFSVYHKFTLDVYIPSTNDFSGNLSPTIELILHDNVDGNFWQRWTVLTVEVDPADFDSWVTLELDGTEATSAADGTTLLMNNTTYDNYTLRFGGSGHTEAGQFYIKDFIPFE</sequence>